<keyword evidence="1" id="KW-1133">Transmembrane helix</keyword>
<comment type="caution">
    <text evidence="2">The sequence shown here is derived from an EMBL/GenBank/DDBJ whole genome shotgun (WGS) entry which is preliminary data.</text>
</comment>
<name>A0ABV9TFR5_9MICC</name>
<reference evidence="3" key="1">
    <citation type="journal article" date="2019" name="Int. J. Syst. Evol. Microbiol.">
        <title>The Global Catalogue of Microorganisms (GCM) 10K type strain sequencing project: providing services to taxonomists for standard genome sequencing and annotation.</title>
        <authorList>
            <consortium name="The Broad Institute Genomics Platform"/>
            <consortium name="The Broad Institute Genome Sequencing Center for Infectious Disease"/>
            <person name="Wu L."/>
            <person name="Ma J."/>
        </authorList>
    </citation>
    <scope>NUCLEOTIDE SEQUENCE [LARGE SCALE GENOMIC DNA]</scope>
    <source>
        <strain evidence="3">CGMCC 4.6946</strain>
    </source>
</reference>
<feature type="transmembrane region" description="Helical" evidence="1">
    <location>
        <begin position="79"/>
        <end position="98"/>
    </location>
</feature>
<evidence type="ECO:0000313" key="2">
    <source>
        <dbReference type="EMBL" id="MFC4902776.1"/>
    </source>
</evidence>
<keyword evidence="3" id="KW-1185">Reference proteome</keyword>
<protein>
    <submittedName>
        <fullName evidence="2">DUF2391 family protein</fullName>
    </submittedName>
</protein>
<evidence type="ECO:0000256" key="1">
    <source>
        <dbReference type="SAM" id="Phobius"/>
    </source>
</evidence>
<keyword evidence="1" id="KW-0812">Transmembrane</keyword>
<organism evidence="2 3">
    <name type="scientific">Kocuria oceani</name>
    <dbReference type="NCBI Taxonomy" id="988827"/>
    <lineage>
        <taxon>Bacteria</taxon>
        <taxon>Bacillati</taxon>
        <taxon>Actinomycetota</taxon>
        <taxon>Actinomycetes</taxon>
        <taxon>Micrococcales</taxon>
        <taxon>Micrococcaceae</taxon>
        <taxon>Kocuria</taxon>
    </lineage>
</organism>
<dbReference type="Proteomes" id="UP001595797">
    <property type="component" value="Unassembled WGS sequence"/>
</dbReference>
<sequence>MRAGVARRRARALLPVLGRERLKREQPPGRNTGRRIATPGGWRATLIGQVRGLSGGLVIGVTFLFTMEVWWVGRSTPPSQVLLLLLLGVGFVVVDVDVDVGTDARFGDT</sequence>
<keyword evidence="1" id="KW-0472">Membrane</keyword>
<evidence type="ECO:0000313" key="3">
    <source>
        <dbReference type="Proteomes" id="UP001595797"/>
    </source>
</evidence>
<dbReference type="Pfam" id="PF09622">
    <property type="entry name" value="DUF2391"/>
    <property type="match status" value="1"/>
</dbReference>
<accession>A0ABV9TFR5</accession>
<dbReference type="RefSeq" id="WP_338130202.1">
    <property type="nucleotide sequence ID" value="NZ_JARAMH010000001.1"/>
</dbReference>
<gene>
    <name evidence="2" type="ORF">ACFPCS_04250</name>
</gene>
<dbReference type="InterPro" id="IPR024464">
    <property type="entry name" value="DUF2391"/>
</dbReference>
<dbReference type="EMBL" id="JBHSIW010000007">
    <property type="protein sequence ID" value="MFC4902776.1"/>
    <property type="molecule type" value="Genomic_DNA"/>
</dbReference>
<proteinExistence type="predicted"/>
<feature type="transmembrane region" description="Helical" evidence="1">
    <location>
        <begin position="53"/>
        <end position="73"/>
    </location>
</feature>